<evidence type="ECO:0000256" key="3">
    <source>
        <dbReference type="SAM" id="MobiDB-lite"/>
    </source>
</evidence>
<dbReference type="GO" id="GO:0007165">
    <property type="term" value="P:signal transduction"/>
    <property type="evidence" value="ECO:0007669"/>
    <property type="project" value="UniProtKB-KW"/>
</dbReference>
<dbReference type="GO" id="GO:0016020">
    <property type="term" value="C:membrane"/>
    <property type="evidence" value="ECO:0007669"/>
    <property type="project" value="InterPro"/>
</dbReference>
<comment type="caution">
    <text evidence="5">The sequence shown here is derived from an EMBL/GenBank/DDBJ whole genome shotgun (WGS) entry which is preliminary data.</text>
</comment>
<sequence>MSSALASHSAPRGRWPQWLERLLRRGQSSKSVATPAAHAHAERFDEATALWTTHIGTAQSQMREATASLLDGFTAILAELDQIIAPSVESVVTPPTLDARAAVLARCEQRLQELLSGLHDSVHAREEMLGSVRELAGSSRVLVDMAEDVGKLARQTNLLSINAAIEAARAGESGRGFAVVAAEVRRLSGESGQTGRRIADQSISSAST</sequence>
<evidence type="ECO:0000256" key="2">
    <source>
        <dbReference type="PROSITE-ProRule" id="PRU00284"/>
    </source>
</evidence>
<protein>
    <recommendedName>
        <fullName evidence="4">Methyl-accepting transducer domain-containing protein</fullName>
    </recommendedName>
</protein>
<reference evidence="5 6" key="1">
    <citation type="submission" date="2019-08" db="EMBL/GenBank/DDBJ databases">
        <authorList>
            <person name="Khan S.A."/>
            <person name="Jeon C.O."/>
            <person name="Jeong S.E."/>
        </authorList>
    </citation>
    <scope>NUCLEOTIDE SEQUENCE [LARGE SCALE GENOMIC DNA]</scope>
    <source>
        <strain evidence="6">IMCC1728</strain>
    </source>
</reference>
<dbReference type="Proteomes" id="UP000321832">
    <property type="component" value="Unassembled WGS sequence"/>
</dbReference>
<feature type="domain" description="Methyl-accepting transducer" evidence="4">
    <location>
        <begin position="44"/>
        <end position="208"/>
    </location>
</feature>
<dbReference type="SUPFAM" id="SSF58104">
    <property type="entry name" value="Methyl-accepting chemotaxis protein (MCP) signaling domain"/>
    <property type="match status" value="1"/>
</dbReference>
<dbReference type="PANTHER" id="PTHR32089:SF112">
    <property type="entry name" value="LYSOZYME-LIKE PROTEIN-RELATED"/>
    <property type="match status" value="1"/>
</dbReference>
<dbReference type="Gene3D" id="1.10.287.950">
    <property type="entry name" value="Methyl-accepting chemotaxis protein"/>
    <property type="match status" value="1"/>
</dbReference>
<organism evidence="5 6">
    <name type="scientific">Piscinibacter aquaticus</name>
    <dbReference type="NCBI Taxonomy" id="392597"/>
    <lineage>
        <taxon>Bacteria</taxon>
        <taxon>Pseudomonadati</taxon>
        <taxon>Pseudomonadota</taxon>
        <taxon>Betaproteobacteria</taxon>
        <taxon>Burkholderiales</taxon>
        <taxon>Sphaerotilaceae</taxon>
        <taxon>Piscinibacter</taxon>
    </lineage>
</organism>
<dbReference type="EMBL" id="VOPW01000001">
    <property type="protein sequence ID" value="TXC65149.1"/>
    <property type="molecule type" value="Genomic_DNA"/>
</dbReference>
<evidence type="ECO:0000259" key="4">
    <source>
        <dbReference type="PROSITE" id="PS50111"/>
    </source>
</evidence>
<evidence type="ECO:0000256" key="1">
    <source>
        <dbReference type="ARBA" id="ARBA00023224"/>
    </source>
</evidence>
<evidence type="ECO:0000313" key="6">
    <source>
        <dbReference type="Proteomes" id="UP000321832"/>
    </source>
</evidence>
<gene>
    <name evidence="5" type="ORF">FSC37_00315</name>
</gene>
<dbReference type="PROSITE" id="PS50111">
    <property type="entry name" value="CHEMOTAXIS_TRANSDUC_2"/>
    <property type="match status" value="1"/>
</dbReference>
<dbReference type="Pfam" id="PF00015">
    <property type="entry name" value="MCPsignal"/>
    <property type="match status" value="1"/>
</dbReference>
<dbReference type="InterPro" id="IPR004089">
    <property type="entry name" value="MCPsignal_dom"/>
</dbReference>
<keyword evidence="6" id="KW-1185">Reference proteome</keyword>
<accession>A0A5C6TY36</accession>
<name>A0A5C6TY36_9BURK</name>
<evidence type="ECO:0000313" key="5">
    <source>
        <dbReference type="EMBL" id="TXC65149.1"/>
    </source>
</evidence>
<dbReference type="AlphaFoldDB" id="A0A5C6TY36"/>
<proteinExistence type="predicted"/>
<keyword evidence="1 2" id="KW-0807">Transducer</keyword>
<dbReference type="PANTHER" id="PTHR32089">
    <property type="entry name" value="METHYL-ACCEPTING CHEMOTAXIS PROTEIN MCPB"/>
    <property type="match status" value="1"/>
</dbReference>
<feature type="region of interest" description="Disordered" evidence="3">
    <location>
        <begin position="188"/>
        <end position="208"/>
    </location>
</feature>